<dbReference type="Pfam" id="PF01420">
    <property type="entry name" value="Methylase_S"/>
    <property type="match status" value="2"/>
</dbReference>
<dbReference type="CDD" id="cd17495">
    <property type="entry name" value="RMtype1_S_Cep9333ORF4827P-TRD2-CR2_like"/>
    <property type="match status" value="1"/>
</dbReference>
<organism evidence="5 6">
    <name type="scientific">Muriicola marianensis</name>
    <dbReference type="NCBI Taxonomy" id="1324801"/>
    <lineage>
        <taxon>Bacteria</taxon>
        <taxon>Pseudomonadati</taxon>
        <taxon>Bacteroidota</taxon>
        <taxon>Flavobacteriia</taxon>
        <taxon>Flavobacteriales</taxon>
        <taxon>Flavobacteriaceae</taxon>
        <taxon>Muriicola</taxon>
    </lineage>
</organism>
<name>A0ABQ1QWZ2_9FLAO</name>
<comment type="caution">
    <text evidence="5">The sequence shown here is derived from an EMBL/GenBank/DDBJ whole genome shotgun (WGS) entry which is preliminary data.</text>
</comment>
<keyword evidence="2" id="KW-0680">Restriction system</keyword>
<comment type="similarity">
    <text evidence="1">Belongs to the type-I restriction system S methylase family.</text>
</comment>
<dbReference type="InterPro" id="IPR052021">
    <property type="entry name" value="Type-I_RS_S_subunit"/>
</dbReference>
<dbReference type="InterPro" id="IPR000055">
    <property type="entry name" value="Restrct_endonuc_typeI_TRD"/>
</dbReference>
<accession>A0ABQ1QWZ2</accession>
<dbReference type="SUPFAM" id="SSF116734">
    <property type="entry name" value="DNA methylase specificity domain"/>
    <property type="match status" value="2"/>
</dbReference>
<dbReference type="EMBL" id="BMFH01000001">
    <property type="protein sequence ID" value="GGD50476.1"/>
    <property type="molecule type" value="Genomic_DNA"/>
</dbReference>
<keyword evidence="3" id="KW-0238">DNA-binding</keyword>
<dbReference type="CDD" id="cd17521">
    <property type="entry name" value="RMtype1_S_Sau13435ORF2165P_TRD2-CR2_like"/>
    <property type="match status" value="1"/>
</dbReference>
<evidence type="ECO:0000313" key="5">
    <source>
        <dbReference type="EMBL" id="GGD50476.1"/>
    </source>
</evidence>
<dbReference type="Proteomes" id="UP000625780">
    <property type="component" value="Unassembled WGS sequence"/>
</dbReference>
<proteinExistence type="inferred from homology"/>
<evidence type="ECO:0000256" key="2">
    <source>
        <dbReference type="ARBA" id="ARBA00022747"/>
    </source>
</evidence>
<sequence length="388" mass="43930">MSEWKETTLSEICSDISYGYTESAKQEKVGPKFLRITDIANGRLDWNTVPYCPITSDNFKKYQLLPGDIVIARTGATTGANYTIKENDPKEVVYASYLIRYQIDRNLADPFFIGQLLCSPSWSDYVDAIAGGSAQPSANAKQLGSFEILLPSLSEQRGIASILSSLDDKIDLLHRQNKTLEQIAETLFRQWFVEETDEGWEEGILGNEFDFTMGQSPPGSSFNEDGIGTPMYQGNRDFGFRFPEYRVFTTEPKRFAEKHDTLISVRAPVGAQNMANEKCCIGRGVAAFRYKANPAYYTYTFFKMKSLMDDIKQFNETGTVFGSISKRDFQEMEVFIPPIEIVESFQNEVKPIDDKIITNCTQIRTLNSMRDTLLPKLMSGEVRVNVKK</sequence>
<reference evidence="6" key="1">
    <citation type="journal article" date="2019" name="Int. J. Syst. Evol. Microbiol.">
        <title>The Global Catalogue of Microorganisms (GCM) 10K type strain sequencing project: providing services to taxonomists for standard genome sequencing and annotation.</title>
        <authorList>
            <consortium name="The Broad Institute Genomics Platform"/>
            <consortium name="The Broad Institute Genome Sequencing Center for Infectious Disease"/>
            <person name="Wu L."/>
            <person name="Ma J."/>
        </authorList>
    </citation>
    <scope>NUCLEOTIDE SEQUENCE [LARGE SCALE GENOMIC DNA]</scope>
    <source>
        <strain evidence="6">CGMCC 1.12606</strain>
    </source>
</reference>
<evidence type="ECO:0000256" key="3">
    <source>
        <dbReference type="ARBA" id="ARBA00023125"/>
    </source>
</evidence>
<gene>
    <name evidence="5" type="ORF">GCM10011361_16420</name>
</gene>
<dbReference type="PANTHER" id="PTHR30408">
    <property type="entry name" value="TYPE-1 RESTRICTION ENZYME ECOKI SPECIFICITY PROTEIN"/>
    <property type="match status" value="1"/>
</dbReference>
<keyword evidence="6" id="KW-1185">Reference proteome</keyword>
<evidence type="ECO:0000256" key="1">
    <source>
        <dbReference type="ARBA" id="ARBA00010923"/>
    </source>
</evidence>
<dbReference type="InterPro" id="IPR044946">
    <property type="entry name" value="Restrct_endonuc_typeI_TRD_sf"/>
</dbReference>
<protein>
    <recommendedName>
        <fullName evidence="4">Type I restriction modification DNA specificity domain-containing protein</fullName>
    </recommendedName>
</protein>
<dbReference type="PANTHER" id="PTHR30408:SF12">
    <property type="entry name" value="TYPE I RESTRICTION ENZYME MJAVIII SPECIFICITY SUBUNIT"/>
    <property type="match status" value="1"/>
</dbReference>
<feature type="domain" description="Type I restriction modification DNA specificity" evidence="4">
    <location>
        <begin position="1"/>
        <end position="182"/>
    </location>
</feature>
<feature type="domain" description="Type I restriction modification DNA specificity" evidence="4">
    <location>
        <begin position="199"/>
        <end position="341"/>
    </location>
</feature>
<dbReference type="RefSeq" id="WP_188370193.1">
    <property type="nucleotide sequence ID" value="NZ_BMFH01000001.1"/>
</dbReference>
<dbReference type="Gene3D" id="3.90.220.20">
    <property type="entry name" value="DNA methylase specificity domains"/>
    <property type="match status" value="2"/>
</dbReference>
<evidence type="ECO:0000313" key="6">
    <source>
        <dbReference type="Proteomes" id="UP000625780"/>
    </source>
</evidence>
<evidence type="ECO:0000259" key="4">
    <source>
        <dbReference type="Pfam" id="PF01420"/>
    </source>
</evidence>